<evidence type="ECO:0000313" key="2">
    <source>
        <dbReference type="EMBL" id="EAS05922.2"/>
    </source>
</evidence>
<evidence type="ECO:0000313" key="3">
    <source>
        <dbReference type="Proteomes" id="UP000009168"/>
    </source>
</evidence>
<reference evidence="3" key="1">
    <citation type="journal article" date="2006" name="PLoS Biol.">
        <title>Macronuclear genome sequence of the ciliate Tetrahymena thermophila, a model eukaryote.</title>
        <authorList>
            <person name="Eisen J.A."/>
            <person name="Coyne R.S."/>
            <person name="Wu M."/>
            <person name="Wu D."/>
            <person name="Thiagarajan M."/>
            <person name="Wortman J.R."/>
            <person name="Badger J.H."/>
            <person name="Ren Q."/>
            <person name="Amedeo P."/>
            <person name="Jones K.M."/>
            <person name="Tallon L.J."/>
            <person name="Delcher A.L."/>
            <person name="Salzberg S.L."/>
            <person name="Silva J.C."/>
            <person name="Haas B.J."/>
            <person name="Majoros W.H."/>
            <person name="Farzad M."/>
            <person name="Carlton J.M."/>
            <person name="Smith R.K. Jr."/>
            <person name="Garg J."/>
            <person name="Pearlman R.E."/>
            <person name="Karrer K.M."/>
            <person name="Sun L."/>
            <person name="Manning G."/>
            <person name="Elde N.C."/>
            <person name="Turkewitz A.P."/>
            <person name="Asai D.J."/>
            <person name="Wilkes D.E."/>
            <person name="Wang Y."/>
            <person name="Cai H."/>
            <person name="Collins K."/>
            <person name="Stewart B.A."/>
            <person name="Lee S.R."/>
            <person name="Wilamowska K."/>
            <person name="Weinberg Z."/>
            <person name="Ruzzo W.L."/>
            <person name="Wloga D."/>
            <person name="Gaertig J."/>
            <person name="Frankel J."/>
            <person name="Tsao C.-C."/>
            <person name="Gorovsky M.A."/>
            <person name="Keeling P.J."/>
            <person name="Waller R.F."/>
            <person name="Patron N.J."/>
            <person name="Cherry J.M."/>
            <person name="Stover N.A."/>
            <person name="Krieger C.J."/>
            <person name="del Toro C."/>
            <person name="Ryder H.F."/>
            <person name="Williamson S.C."/>
            <person name="Barbeau R.A."/>
            <person name="Hamilton E.P."/>
            <person name="Orias E."/>
        </authorList>
    </citation>
    <scope>NUCLEOTIDE SEQUENCE [LARGE SCALE GENOMIC DNA]</scope>
    <source>
        <strain evidence="3">SB210</strain>
    </source>
</reference>
<dbReference type="KEGG" id="tet:TTHERM_00790690"/>
<dbReference type="RefSeq" id="XP_001026167.2">
    <property type="nucleotide sequence ID" value="XM_001026167.2"/>
</dbReference>
<dbReference type="EMBL" id="GG662316">
    <property type="protein sequence ID" value="EAS05922.2"/>
    <property type="molecule type" value="Genomic_DNA"/>
</dbReference>
<proteinExistence type="predicted"/>
<organism evidence="2 3">
    <name type="scientific">Tetrahymena thermophila (strain SB210)</name>
    <dbReference type="NCBI Taxonomy" id="312017"/>
    <lineage>
        <taxon>Eukaryota</taxon>
        <taxon>Sar</taxon>
        <taxon>Alveolata</taxon>
        <taxon>Ciliophora</taxon>
        <taxon>Intramacronucleata</taxon>
        <taxon>Oligohymenophorea</taxon>
        <taxon>Hymenostomatida</taxon>
        <taxon>Tetrahymenina</taxon>
        <taxon>Tetrahymenidae</taxon>
        <taxon>Tetrahymena</taxon>
    </lineage>
</organism>
<name>Q24DR8_TETTS</name>
<feature type="region of interest" description="Disordered" evidence="1">
    <location>
        <begin position="166"/>
        <end position="208"/>
    </location>
</feature>
<evidence type="ECO:0000256" key="1">
    <source>
        <dbReference type="SAM" id="MobiDB-lite"/>
    </source>
</evidence>
<dbReference type="Proteomes" id="UP000009168">
    <property type="component" value="Unassembled WGS sequence"/>
</dbReference>
<accession>Q24DR8</accession>
<dbReference type="InParanoid" id="Q24DR8"/>
<dbReference type="AlphaFoldDB" id="Q24DR8"/>
<sequence>MYFIKILQYIINTIKQYIKIKIINNLNYNNQLIIKYYFKKINKQFRFYRSKINQLITSSTQIAKKILLKMNYQAHAKGGNQQIHSPRYQQQLTQKKQPEYIQWSIETAKNEHINQNAKVLPATPKKENSKKRIEQRSQSQQPQRLSLQKENQINNAQILSPSQLNSALSLRSPQSQVSTYHQSLPSNQKKSSSLQRNHYQEKMEKEYQQKNYDNVKKYLDLAKINRRVTANDVKKLAANPLSGINTNLKQALTMEGVYKRIIKETEFKYYDHTSQINLPISCAREEEHPHEILKQITPTTRSMNNGNHASQMKHYLDDASQIINLPGSIQRVVPNSATSRDKQVDRFLLPSALSDEIAKANPNIRYIYEERGKKQFEGYKNNNQFHVSVQYLPSYPVNEKQPNYLAYKKNASTLRIF</sequence>
<protein>
    <submittedName>
        <fullName evidence="2">Uncharacterized protein</fullName>
    </submittedName>
</protein>
<feature type="compositionally biased region" description="Low complexity" evidence="1">
    <location>
        <begin position="136"/>
        <end position="147"/>
    </location>
</feature>
<feature type="region of interest" description="Disordered" evidence="1">
    <location>
        <begin position="114"/>
        <end position="147"/>
    </location>
</feature>
<dbReference type="GeneID" id="7830380"/>
<feature type="compositionally biased region" description="Polar residues" evidence="1">
    <location>
        <begin position="166"/>
        <end position="197"/>
    </location>
</feature>
<feature type="compositionally biased region" description="Basic and acidic residues" evidence="1">
    <location>
        <begin position="198"/>
        <end position="208"/>
    </location>
</feature>
<feature type="compositionally biased region" description="Basic and acidic residues" evidence="1">
    <location>
        <begin position="124"/>
        <end position="135"/>
    </location>
</feature>
<dbReference type="HOGENOM" id="CLU_744923_0_0_1"/>
<gene>
    <name evidence="2" type="ORF">TTHERM_00790690</name>
</gene>
<keyword evidence="3" id="KW-1185">Reference proteome</keyword>